<feature type="compositionally biased region" description="Low complexity" evidence="5">
    <location>
        <begin position="37"/>
        <end position="56"/>
    </location>
</feature>
<keyword evidence="3" id="KW-0649">Protein kinase inhibitor</keyword>
<comment type="similarity">
    <text evidence="2">Belongs to the CDI family. ICK/KRP subfamily.</text>
</comment>
<dbReference type="EMBL" id="OU466859">
    <property type="protein sequence ID" value="CAH2053332.1"/>
    <property type="molecule type" value="Genomic_DNA"/>
</dbReference>
<dbReference type="GO" id="GO:0051726">
    <property type="term" value="P:regulation of cell cycle"/>
    <property type="evidence" value="ECO:0007669"/>
    <property type="project" value="InterPro"/>
</dbReference>
<dbReference type="InterPro" id="IPR044275">
    <property type="entry name" value="KRP"/>
</dbReference>
<dbReference type="Proteomes" id="UP000836841">
    <property type="component" value="Chromosome 3"/>
</dbReference>
<keyword evidence="8" id="KW-1185">Reference proteome</keyword>
<protein>
    <recommendedName>
        <fullName evidence="6">Cyclin-dependent kinase inhibitor domain-containing protein</fullName>
    </recommendedName>
</protein>
<feature type="region of interest" description="Disordered" evidence="5">
    <location>
        <begin position="1"/>
        <end position="96"/>
    </location>
</feature>
<sequence length="198" mass="21811">MSERNPSSKRDAREFEASSTSTSVSPLKKKKLDDSSTDSPDVVILAVPSSSVASAADLAPGGFSVPSAGEDDDQSSSICCLSSESNEIARNSPTSVVDLETREISEVSTSITSNFRKEENPAFLGETTTTEMESPSATERDDRKKPREVDTSPTPAEVEKFLSELENDDEKKRFIEKYNFDIVNDKPLEGRYKWDRLN</sequence>
<dbReference type="InterPro" id="IPR003175">
    <property type="entry name" value="CDI_dom"/>
</dbReference>
<dbReference type="AlphaFoldDB" id="A0AAU9RY43"/>
<dbReference type="GO" id="GO:0004861">
    <property type="term" value="F:cyclin-dependent protein serine/threonine kinase inhibitor activity"/>
    <property type="evidence" value="ECO:0007669"/>
    <property type="project" value="InterPro"/>
</dbReference>
<evidence type="ECO:0000256" key="5">
    <source>
        <dbReference type="SAM" id="MobiDB-lite"/>
    </source>
</evidence>
<feature type="domain" description="Cyclin-dependent kinase inhibitor" evidence="6">
    <location>
        <begin position="153"/>
        <end position="197"/>
    </location>
</feature>
<evidence type="ECO:0000256" key="4">
    <source>
        <dbReference type="ARBA" id="ARBA00023306"/>
    </source>
</evidence>
<proteinExistence type="inferred from homology"/>
<feature type="region of interest" description="Disordered" evidence="5">
    <location>
        <begin position="108"/>
        <end position="156"/>
    </location>
</feature>
<name>A0AAU9RY43_THLAR</name>
<evidence type="ECO:0000313" key="7">
    <source>
        <dbReference type="EMBL" id="CAH2053332.1"/>
    </source>
</evidence>
<dbReference type="Pfam" id="PF02234">
    <property type="entry name" value="CDI"/>
    <property type="match status" value="1"/>
</dbReference>
<feature type="compositionally biased region" description="Low complexity" evidence="5">
    <location>
        <begin position="75"/>
        <end position="88"/>
    </location>
</feature>
<reference evidence="7 8" key="1">
    <citation type="submission" date="2022-03" db="EMBL/GenBank/DDBJ databases">
        <authorList>
            <person name="Nunn A."/>
            <person name="Chopra R."/>
            <person name="Nunn A."/>
            <person name="Contreras Garrido A."/>
        </authorList>
    </citation>
    <scope>NUCLEOTIDE SEQUENCE [LARGE SCALE GENOMIC DNA]</scope>
</reference>
<dbReference type="InterPro" id="IPR044898">
    <property type="entry name" value="CDI_dom_sf"/>
</dbReference>
<keyword evidence="4" id="KW-0131">Cell cycle</keyword>
<feature type="compositionally biased region" description="Polar residues" evidence="5">
    <location>
        <begin position="126"/>
        <end position="137"/>
    </location>
</feature>
<feature type="compositionally biased region" description="Basic and acidic residues" evidence="5">
    <location>
        <begin position="1"/>
        <end position="16"/>
    </location>
</feature>
<gene>
    <name evidence="7" type="ORF">TAV2_LOCUS10786</name>
</gene>
<evidence type="ECO:0000256" key="3">
    <source>
        <dbReference type="ARBA" id="ARBA00023013"/>
    </source>
</evidence>
<comment type="subcellular location">
    <subcellularLocation>
        <location evidence="1">Nucleus</location>
        <location evidence="1">Nucleoplasm</location>
    </subcellularLocation>
</comment>
<dbReference type="GO" id="GO:0005654">
    <property type="term" value="C:nucleoplasm"/>
    <property type="evidence" value="ECO:0007669"/>
    <property type="project" value="UniProtKB-SubCell"/>
</dbReference>
<evidence type="ECO:0000313" key="8">
    <source>
        <dbReference type="Proteomes" id="UP000836841"/>
    </source>
</evidence>
<organism evidence="7 8">
    <name type="scientific">Thlaspi arvense</name>
    <name type="common">Field penny-cress</name>
    <dbReference type="NCBI Taxonomy" id="13288"/>
    <lineage>
        <taxon>Eukaryota</taxon>
        <taxon>Viridiplantae</taxon>
        <taxon>Streptophyta</taxon>
        <taxon>Embryophyta</taxon>
        <taxon>Tracheophyta</taxon>
        <taxon>Spermatophyta</taxon>
        <taxon>Magnoliopsida</taxon>
        <taxon>eudicotyledons</taxon>
        <taxon>Gunneridae</taxon>
        <taxon>Pentapetalae</taxon>
        <taxon>rosids</taxon>
        <taxon>malvids</taxon>
        <taxon>Brassicales</taxon>
        <taxon>Brassicaceae</taxon>
        <taxon>Thlaspideae</taxon>
        <taxon>Thlaspi</taxon>
    </lineage>
</organism>
<dbReference type="Gene3D" id="4.10.365.10">
    <property type="entry name" value="p27"/>
    <property type="match status" value="1"/>
</dbReference>
<accession>A0AAU9RY43</accession>
<evidence type="ECO:0000256" key="1">
    <source>
        <dbReference type="ARBA" id="ARBA00004642"/>
    </source>
</evidence>
<feature type="compositionally biased region" description="Basic and acidic residues" evidence="5">
    <location>
        <begin position="138"/>
        <end position="150"/>
    </location>
</feature>
<dbReference type="PANTHER" id="PTHR46776">
    <property type="entry name" value="CYCLIN-DEPENDENT KINASE INHIBITOR 4-RELATED"/>
    <property type="match status" value="1"/>
</dbReference>
<evidence type="ECO:0000256" key="2">
    <source>
        <dbReference type="ARBA" id="ARBA00010274"/>
    </source>
</evidence>
<evidence type="ECO:0000259" key="6">
    <source>
        <dbReference type="Pfam" id="PF02234"/>
    </source>
</evidence>